<dbReference type="InterPro" id="IPR000916">
    <property type="entry name" value="Bet_v_I/MLP"/>
</dbReference>
<dbReference type="GO" id="GO:0006952">
    <property type="term" value="P:defense response"/>
    <property type="evidence" value="ECO:0007669"/>
    <property type="project" value="UniProtKB-KW"/>
</dbReference>
<dbReference type="PANTHER" id="PTHR31213:SF87">
    <property type="entry name" value="NODULIN-13"/>
    <property type="match status" value="1"/>
</dbReference>
<comment type="caution">
    <text evidence="5">The sequence shown here is derived from an EMBL/GenBank/DDBJ whole genome shotgun (WGS) entry which is preliminary data.</text>
</comment>
<evidence type="ECO:0000256" key="1">
    <source>
        <dbReference type="ARBA" id="ARBA00009744"/>
    </source>
</evidence>
<organism evidence="5 6">
    <name type="scientific">Flemingia macrophylla</name>
    <dbReference type="NCBI Taxonomy" id="520843"/>
    <lineage>
        <taxon>Eukaryota</taxon>
        <taxon>Viridiplantae</taxon>
        <taxon>Streptophyta</taxon>
        <taxon>Embryophyta</taxon>
        <taxon>Tracheophyta</taxon>
        <taxon>Spermatophyta</taxon>
        <taxon>Magnoliopsida</taxon>
        <taxon>eudicotyledons</taxon>
        <taxon>Gunneridae</taxon>
        <taxon>Pentapetalae</taxon>
        <taxon>rosids</taxon>
        <taxon>fabids</taxon>
        <taxon>Fabales</taxon>
        <taxon>Fabaceae</taxon>
        <taxon>Papilionoideae</taxon>
        <taxon>50 kb inversion clade</taxon>
        <taxon>NPAAA clade</taxon>
        <taxon>indigoferoid/millettioid clade</taxon>
        <taxon>Phaseoleae</taxon>
        <taxon>Flemingia</taxon>
    </lineage>
</organism>
<evidence type="ECO:0000313" key="5">
    <source>
        <dbReference type="EMBL" id="KAL2338991.1"/>
    </source>
</evidence>
<reference evidence="5 6" key="1">
    <citation type="submission" date="2024-08" db="EMBL/GenBank/DDBJ databases">
        <title>Insights into the chromosomal genome structure of Flemingia macrophylla.</title>
        <authorList>
            <person name="Ding Y."/>
            <person name="Zhao Y."/>
            <person name="Bi W."/>
            <person name="Wu M."/>
            <person name="Zhao G."/>
            <person name="Gong Y."/>
            <person name="Li W."/>
            <person name="Zhang P."/>
        </authorList>
    </citation>
    <scope>NUCLEOTIDE SEQUENCE [LARGE SCALE GENOMIC DNA]</scope>
    <source>
        <strain evidence="5">DYQJB</strain>
        <tissue evidence="5">Leaf</tissue>
    </source>
</reference>
<dbReference type="InterPro" id="IPR024949">
    <property type="entry name" value="Bet_v_I_allergen"/>
</dbReference>
<dbReference type="PANTHER" id="PTHR31213">
    <property type="entry name" value="OS08G0374000 PROTEIN-RELATED"/>
    <property type="match status" value="1"/>
</dbReference>
<dbReference type="Proteomes" id="UP001603857">
    <property type="component" value="Unassembled WGS sequence"/>
</dbReference>
<comment type="similarity">
    <text evidence="1">Belongs to the BetVI family.</text>
</comment>
<protein>
    <recommendedName>
        <fullName evidence="4">Bet v I/Major latex protein domain-containing protein</fullName>
    </recommendedName>
</protein>
<evidence type="ECO:0000256" key="3">
    <source>
        <dbReference type="ARBA" id="ARBA00023265"/>
    </source>
</evidence>
<dbReference type="CDD" id="cd07816">
    <property type="entry name" value="Bet_v1-like"/>
    <property type="match status" value="1"/>
</dbReference>
<keyword evidence="2" id="KW-0611">Plant defense</keyword>
<evidence type="ECO:0000313" key="6">
    <source>
        <dbReference type="Proteomes" id="UP001603857"/>
    </source>
</evidence>
<dbReference type="EMBL" id="JBGMDY010000004">
    <property type="protein sequence ID" value="KAL2338991.1"/>
    <property type="molecule type" value="Genomic_DNA"/>
</dbReference>
<gene>
    <name evidence="5" type="ORF">Fmac_013437</name>
</gene>
<evidence type="ECO:0000259" key="4">
    <source>
        <dbReference type="Pfam" id="PF00407"/>
    </source>
</evidence>
<proteinExistence type="inferred from homology"/>
<accession>A0ABD1MT53</accession>
<dbReference type="AlphaFoldDB" id="A0ABD1MT53"/>
<keyword evidence="6" id="KW-1185">Reference proteome</keyword>
<sequence>MGVFTSEVEYVTSISAANFFKAAVLNDSIVMPKALPKFVKSIEIISGDGGPGTIRKHNVADGYSITEIVAIDKEKYEYKYIAREGRRIGENLEKVYIEYKMIPREDGGCIIKKATKHYTKNNHTLDENYLKADDNLTISCMKLVDDFLLAHPEYYH</sequence>
<dbReference type="SUPFAM" id="SSF55961">
    <property type="entry name" value="Bet v1-like"/>
    <property type="match status" value="1"/>
</dbReference>
<dbReference type="InterPro" id="IPR050279">
    <property type="entry name" value="Plant_def-hormone_signal"/>
</dbReference>
<dbReference type="FunFam" id="3.30.530.20:FF:000007">
    <property type="entry name" value="Major pollen allergen Bet v 1-A"/>
    <property type="match status" value="1"/>
</dbReference>
<dbReference type="Pfam" id="PF00407">
    <property type="entry name" value="Bet_v_1"/>
    <property type="match status" value="1"/>
</dbReference>
<dbReference type="InterPro" id="IPR023393">
    <property type="entry name" value="START-like_dom_sf"/>
</dbReference>
<name>A0ABD1MT53_9FABA</name>
<dbReference type="PRINTS" id="PR00634">
    <property type="entry name" value="BETALLERGEN"/>
</dbReference>
<dbReference type="Gene3D" id="3.30.530.20">
    <property type="match status" value="1"/>
</dbReference>
<evidence type="ECO:0000256" key="2">
    <source>
        <dbReference type="ARBA" id="ARBA00022821"/>
    </source>
</evidence>
<feature type="domain" description="Bet v I/Major latex protein" evidence="4">
    <location>
        <begin position="1"/>
        <end position="150"/>
    </location>
</feature>
<keyword evidence="3" id="KW-0568">Pathogenesis-related protein</keyword>